<reference evidence="1 2" key="1">
    <citation type="journal article" date="2023" name="Nucleic Acids Res.">
        <title>The hologenome of Daphnia magna reveals possible DNA methylation and microbiome-mediated evolution of the host genome.</title>
        <authorList>
            <person name="Chaturvedi A."/>
            <person name="Li X."/>
            <person name="Dhandapani V."/>
            <person name="Marshall H."/>
            <person name="Kissane S."/>
            <person name="Cuenca-Cambronero M."/>
            <person name="Asole G."/>
            <person name="Calvet F."/>
            <person name="Ruiz-Romero M."/>
            <person name="Marangio P."/>
            <person name="Guigo R."/>
            <person name="Rago D."/>
            <person name="Mirbahai L."/>
            <person name="Eastwood N."/>
            <person name="Colbourne J.K."/>
            <person name="Zhou J."/>
            <person name="Mallon E."/>
            <person name="Orsini L."/>
        </authorList>
    </citation>
    <scope>NUCLEOTIDE SEQUENCE [LARGE SCALE GENOMIC DNA]</scope>
    <source>
        <strain evidence="1">LRV0_1</strain>
    </source>
</reference>
<evidence type="ECO:0000313" key="2">
    <source>
        <dbReference type="Proteomes" id="UP001234178"/>
    </source>
</evidence>
<protein>
    <submittedName>
        <fullName evidence="1">Uncharacterized protein</fullName>
    </submittedName>
</protein>
<accession>A0ABQ9YWY7</accession>
<organism evidence="1 2">
    <name type="scientific">Daphnia magna</name>
    <dbReference type="NCBI Taxonomy" id="35525"/>
    <lineage>
        <taxon>Eukaryota</taxon>
        <taxon>Metazoa</taxon>
        <taxon>Ecdysozoa</taxon>
        <taxon>Arthropoda</taxon>
        <taxon>Crustacea</taxon>
        <taxon>Branchiopoda</taxon>
        <taxon>Diplostraca</taxon>
        <taxon>Cladocera</taxon>
        <taxon>Anomopoda</taxon>
        <taxon>Daphniidae</taxon>
        <taxon>Daphnia</taxon>
    </lineage>
</organism>
<gene>
    <name evidence="1" type="ORF">OUZ56_006869</name>
</gene>
<sequence length="59" mass="6981">MPNSLAANSVSYSLLRHSNVHRIVKQRVTREQIHPSRDFVVWLCDYQLPTLCPFQDREK</sequence>
<evidence type="ECO:0000313" key="1">
    <source>
        <dbReference type="EMBL" id="KAK4005146.1"/>
    </source>
</evidence>
<dbReference type="Proteomes" id="UP001234178">
    <property type="component" value="Unassembled WGS sequence"/>
</dbReference>
<comment type="caution">
    <text evidence="1">The sequence shown here is derived from an EMBL/GenBank/DDBJ whole genome shotgun (WGS) entry which is preliminary data.</text>
</comment>
<keyword evidence="2" id="KW-1185">Reference proteome</keyword>
<name>A0ABQ9YWY7_9CRUS</name>
<dbReference type="EMBL" id="JAOYFB010000001">
    <property type="protein sequence ID" value="KAK4005146.1"/>
    <property type="molecule type" value="Genomic_DNA"/>
</dbReference>
<proteinExistence type="predicted"/>